<comment type="caution">
    <text evidence="1">The sequence shown here is derived from an EMBL/GenBank/DDBJ whole genome shotgun (WGS) entry which is preliminary data.</text>
</comment>
<keyword evidence="2" id="KW-1185">Reference proteome</keyword>
<accession>B0MQU9</accession>
<dbReference type="AlphaFoldDB" id="B0MQU9"/>
<proteinExistence type="predicted"/>
<sequence length="44" mass="5301">MLHCCNFKYRIWILLSDSQYEKCNNMYVLDENSCRVPKKEVKSA</sequence>
<evidence type="ECO:0000313" key="1">
    <source>
        <dbReference type="EMBL" id="EDR99866.1"/>
    </source>
</evidence>
<dbReference type="EMBL" id="ABCA03000053">
    <property type="protein sequence ID" value="EDR99866.1"/>
    <property type="molecule type" value="Genomic_DNA"/>
</dbReference>
<reference evidence="1" key="2">
    <citation type="submission" date="2014-06" db="EMBL/GenBank/DDBJ databases">
        <title>Draft genome sequence of Eubacterium siraeum (DSM 15702).</title>
        <authorList>
            <person name="Sudarsanam P."/>
            <person name="Ley R."/>
            <person name="Guruge J."/>
            <person name="Turnbaugh P.J."/>
            <person name="Mahowald M."/>
            <person name="Liep D."/>
            <person name="Gordon J."/>
        </authorList>
    </citation>
    <scope>NUCLEOTIDE SEQUENCE</scope>
    <source>
        <strain evidence="1">DSM 15702</strain>
    </source>
</reference>
<organism evidence="1 2">
    <name type="scientific">[Eubacterium] siraeum DSM 15702</name>
    <dbReference type="NCBI Taxonomy" id="428128"/>
    <lineage>
        <taxon>Bacteria</taxon>
        <taxon>Bacillati</taxon>
        <taxon>Bacillota</taxon>
        <taxon>Clostridia</taxon>
        <taxon>Eubacteriales</taxon>
        <taxon>Oscillospiraceae</taxon>
        <taxon>Oscillospiraceae incertae sedis</taxon>
    </lineage>
</organism>
<evidence type="ECO:0000313" key="2">
    <source>
        <dbReference type="Proteomes" id="UP000005326"/>
    </source>
</evidence>
<reference evidence="1" key="1">
    <citation type="submission" date="2007-10" db="EMBL/GenBank/DDBJ databases">
        <authorList>
            <person name="Fulton L."/>
            <person name="Clifton S."/>
            <person name="Fulton B."/>
            <person name="Xu J."/>
            <person name="Minx P."/>
            <person name="Pepin K.H."/>
            <person name="Johnson M."/>
            <person name="Thiruvilangam P."/>
            <person name="Bhonagiri V."/>
            <person name="Nash W.E."/>
            <person name="Mardis E.R."/>
            <person name="Wilson R.K."/>
        </authorList>
    </citation>
    <scope>NUCLEOTIDE SEQUENCE [LARGE SCALE GENOMIC DNA]</scope>
    <source>
        <strain evidence="1">DSM 15702</strain>
    </source>
</reference>
<name>B0MQU9_9FIRM</name>
<dbReference type="Proteomes" id="UP000005326">
    <property type="component" value="Unassembled WGS sequence"/>
</dbReference>
<protein>
    <submittedName>
        <fullName evidence="1">Uncharacterized protein</fullName>
    </submittedName>
</protein>
<gene>
    <name evidence="1" type="ORF">EUBSIR_02216</name>
</gene>